<dbReference type="InterPro" id="IPR016040">
    <property type="entry name" value="NAD(P)-bd_dom"/>
</dbReference>
<dbReference type="PANTHER" id="PTHR15020">
    <property type="entry name" value="FLAVIN REDUCTASE-RELATED"/>
    <property type="match status" value="1"/>
</dbReference>
<evidence type="ECO:0000313" key="2">
    <source>
        <dbReference type="EMBL" id="AXV04915.1"/>
    </source>
</evidence>
<dbReference type="AlphaFoldDB" id="A0A346XRR8"/>
<dbReference type="RefSeq" id="WP_114589793.1">
    <property type="nucleotide sequence ID" value="NZ_CP031165.1"/>
</dbReference>
<dbReference type="Gene3D" id="3.40.50.720">
    <property type="entry name" value="NAD(P)-binding Rossmann-like Domain"/>
    <property type="match status" value="1"/>
</dbReference>
<dbReference type="SUPFAM" id="SSF51735">
    <property type="entry name" value="NAD(P)-binding Rossmann-fold domains"/>
    <property type="match status" value="1"/>
</dbReference>
<name>A0A346XRR8_9ACTN</name>
<evidence type="ECO:0000313" key="3">
    <source>
        <dbReference type="Proteomes" id="UP000264006"/>
    </source>
</evidence>
<dbReference type="KEGG" id="euz:DVS28_a0207"/>
<protein>
    <submittedName>
        <fullName evidence="2">Oxidoreductase ylbE</fullName>
    </submittedName>
</protein>
<dbReference type="Proteomes" id="UP000264006">
    <property type="component" value="Chromosome"/>
</dbReference>
<proteinExistence type="predicted"/>
<evidence type="ECO:0000259" key="1">
    <source>
        <dbReference type="Pfam" id="PF13460"/>
    </source>
</evidence>
<dbReference type="InterPro" id="IPR036291">
    <property type="entry name" value="NAD(P)-bd_dom_sf"/>
</dbReference>
<organism evidence="2 3">
    <name type="scientific">Euzebya pacifica</name>
    <dbReference type="NCBI Taxonomy" id="1608957"/>
    <lineage>
        <taxon>Bacteria</taxon>
        <taxon>Bacillati</taxon>
        <taxon>Actinomycetota</taxon>
        <taxon>Nitriliruptoria</taxon>
        <taxon>Euzebyales</taxon>
    </lineage>
</organism>
<dbReference type="CDD" id="cd05243">
    <property type="entry name" value="SDR_a5"/>
    <property type="match status" value="1"/>
</dbReference>
<keyword evidence="3" id="KW-1185">Reference proteome</keyword>
<gene>
    <name evidence="2" type="ORF">DVS28_a0207</name>
</gene>
<reference evidence="2 3" key="1">
    <citation type="submission" date="2018-09" db="EMBL/GenBank/DDBJ databases">
        <title>Complete genome sequence of Euzebya sp. DY32-46 isolated from seawater of Pacific Ocean.</title>
        <authorList>
            <person name="Xu L."/>
            <person name="Wu Y.-H."/>
            <person name="Xu X.-W."/>
        </authorList>
    </citation>
    <scope>NUCLEOTIDE SEQUENCE [LARGE SCALE GENOMIC DNA]</scope>
    <source>
        <strain evidence="2 3">DY32-46</strain>
    </source>
</reference>
<dbReference type="OrthoDB" id="4248066at2"/>
<accession>A0A346XRR8</accession>
<feature type="domain" description="NAD(P)-binding" evidence="1">
    <location>
        <begin position="8"/>
        <end position="193"/>
    </location>
</feature>
<dbReference type="Pfam" id="PF13460">
    <property type="entry name" value="NAD_binding_10"/>
    <property type="match status" value="1"/>
</dbReference>
<dbReference type="EMBL" id="CP031165">
    <property type="protein sequence ID" value="AXV04915.1"/>
    <property type="molecule type" value="Genomic_DNA"/>
</dbReference>
<dbReference type="PANTHER" id="PTHR15020:SF50">
    <property type="entry name" value="UPF0659 PROTEIN YMR090W"/>
    <property type="match status" value="1"/>
</dbReference>
<sequence>MSHISIIGGHGTVALHLTRILTAHDDNEVTGVVRNPDHQEDLAKAGAKMAVVDLENDTAETLAGAIAGSDAVVFAAGSGPGSGAERKWTVDRDGAVKLVEACRIADVNRYVMVSSMGTDDPPEGDEVFAQYLRAKAEADQALMDSDLAWTVVRPGGLTDDEPAGTIALDRHVDRGEIPRADVAAVLAAVLATPAMAGRVVEVVGGETPVADAISSHIS</sequence>